<organism evidence="1 2">
    <name type="scientific">Mesoterricola sediminis</name>
    <dbReference type="NCBI Taxonomy" id="2927980"/>
    <lineage>
        <taxon>Bacteria</taxon>
        <taxon>Pseudomonadati</taxon>
        <taxon>Acidobacteriota</taxon>
        <taxon>Holophagae</taxon>
        <taxon>Holophagales</taxon>
        <taxon>Holophagaceae</taxon>
        <taxon>Mesoterricola</taxon>
    </lineage>
</organism>
<reference evidence="1" key="1">
    <citation type="journal article" date="2023" name="Int. J. Syst. Evol. Microbiol.">
        <title>Mesoterricola silvestris gen. nov., sp. nov., Mesoterricola sediminis sp. nov., Geothrix oryzae sp. nov., Geothrix edaphica sp. nov., Geothrix rubra sp. nov., and Geothrix limicola sp. nov., six novel members of Acidobacteriota isolated from soils.</title>
        <authorList>
            <person name="Itoh H."/>
            <person name="Sugisawa Y."/>
            <person name="Mise K."/>
            <person name="Xu Z."/>
            <person name="Kuniyasu M."/>
            <person name="Ushijima N."/>
            <person name="Kawano K."/>
            <person name="Kobayashi E."/>
            <person name="Shiratori Y."/>
            <person name="Masuda Y."/>
            <person name="Senoo K."/>
        </authorList>
    </citation>
    <scope>NUCLEOTIDE SEQUENCE</scope>
    <source>
        <strain evidence="1">W786</strain>
    </source>
</reference>
<dbReference type="Proteomes" id="UP001228113">
    <property type="component" value="Chromosome"/>
</dbReference>
<dbReference type="KEGG" id="msea:METESE_28800"/>
<evidence type="ECO:0008006" key="3">
    <source>
        <dbReference type="Google" id="ProtNLM"/>
    </source>
</evidence>
<dbReference type="PROSITE" id="PS51257">
    <property type="entry name" value="PROKAR_LIPOPROTEIN"/>
    <property type="match status" value="1"/>
</dbReference>
<evidence type="ECO:0000313" key="2">
    <source>
        <dbReference type="Proteomes" id="UP001228113"/>
    </source>
</evidence>
<sequence>MTRPAAALLLTLALAGCGGGRSPVRSQALPSGATVQVLACGLTWGAEHDERLPDQDAFGLEILTTLADPAARDREAAEAFELVRGASEAWGFRSGTVTAYRNLDRRGPFDVYAFTRGAGGAWTWKRLAGRP</sequence>
<evidence type="ECO:0000313" key="1">
    <source>
        <dbReference type="EMBL" id="BDU77922.1"/>
    </source>
</evidence>
<keyword evidence="2" id="KW-1185">Reference proteome</keyword>
<name>A0AA48GUM1_9BACT</name>
<dbReference type="RefSeq" id="WP_243329910.1">
    <property type="nucleotide sequence ID" value="NZ_AP027081.1"/>
</dbReference>
<proteinExistence type="predicted"/>
<accession>A0AA48GUM1</accession>
<dbReference type="EMBL" id="AP027081">
    <property type="protein sequence ID" value="BDU77922.1"/>
    <property type="molecule type" value="Genomic_DNA"/>
</dbReference>
<gene>
    <name evidence="1" type="ORF">METESE_28800</name>
</gene>
<dbReference type="AlphaFoldDB" id="A0AA48GUM1"/>
<protein>
    <recommendedName>
        <fullName evidence="3">Lipoprotein</fullName>
    </recommendedName>
</protein>